<feature type="transmembrane region" description="Helical" evidence="1">
    <location>
        <begin position="45"/>
        <end position="65"/>
    </location>
</feature>
<feature type="transmembrane region" description="Helical" evidence="1">
    <location>
        <begin position="72"/>
        <end position="92"/>
    </location>
</feature>
<dbReference type="Proteomes" id="UP000253307">
    <property type="component" value="Unassembled WGS sequence"/>
</dbReference>
<sequence length="124" mass="13539">MKIANTLSSVLGVVLLLIALQWIFMPASAAESLGMLYLDGDGRNTQIRDFTAFFLATSIMCFLSLSSKKYEFIFCCGLVYLIAGIFNTLASICHDAPLGVSSLIAEIVFATMAFTAAFRYKNNL</sequence>
<accession>A0A368BT97</accession>
<reference evidence="2 3" key="1">
    <citation type="journal article" date="2018" name="Microbiome">
        <title>Fine metagenomic profile of the Mediterranean stratified and mixed water columns revealed by assembly and recruitment.</title>
        <authorList>
            <person name="Haro-Moreno J.M."/>
            <person name="Lopez-Perez M."/>
            <person name="De La Torre J.R."/>
            <person name="Picazo A."/>
            <person name="Camacho A."/>
            <person name="Rodriguez-Valera F."/>
        </authorList>
    </citation>
    <scope>NUCLEOTIDE SEQUENCE [LARGE SCALE GENOMIC DNA]</scope>
    <source>
        <strain evidence="2">MED-G82</strain>
    </source>
</reference>
<keyword evidence="1" id="KW-0472">Membrane</keyword>
<protein>
    <recommendedName>
        <fullName evidence="4">DUF4345 domain-containing protein</fullName>
    </recommendedName>
</protein>
<organism evidence="2 3">
    <name type="scientific">SAR86 cluster bacterium</name>
    <dbReference type="NCBI Taxonomy" id="2030880"/>
    <lineage>
        <taxon>Bacteria</taxon>
        <taxon>Pseudomonadati</taxon>
        <taxon>Pseudomonadota</taxon>
        <taxon>Gammaproteobacteria</taxon>
        <taxon>SAR86 cluster</taxon>
    </lineage>
</organism>
<dbReference type="AlphaFoldDB" id="A0A368BT97"/>
<keyword evidence="1" id="KW-1133">Transmembrane helix</keyword>
<evidence type="ECO:0000256" key="1">
    <source>
        <dbReference type="SAM" id="Phobius"/>
    </source>
</evidence>
<feature type="transmembrane region" description="Helical" evidence="1">
    <location>
        <begin position="98"/>
        <end position="118"/>
    </location>
</feature>
<proteinExistence type="predicted"/>
<evidence type="ECO:0000313" key="2">
    <source>
        <dbReference type="EMBL" id="RCL40538.1"/>
    </source>
</evidence>
<comment type="caution">
    <text evidence="2">The sequence shown here is derived from an EMBL/GenBank/DDBJ whole genome shotgun (WGS) entry which is preliminary data.</text>
</comment>
<keyword evidence="1" id="KW-0812">Transmembrane</keyword>
<dbReference type="EMBL" id="QOPE01000024">
    <property type="protein sequence ID" value="RCL40538.1"/>
    <property type="molecule type" value="Genomic_DNA"/>
</dbReference>
<gene>
    <name evidence="2" type="ORF">DBW96_03345</name>
</gene>
<evidence type="ECO:0000313" key="3">
    <source>
        <dbReference type="Proteomes" id="UP000253307"/>
    </source>
</evidence>
<name>A0A368BT97_9GAMM</name>
<evidence type="ECO:0008006" key="4">
    <source>
        <dbReference type="Google" id="ProtNLM"/>
    </source>
</evidence>